<dbReference type="Proteomes" id="UP001153678">
    <property type="component" value="Unassembled WGS sequence"/>
</dbReference>
<name>A0A9W4WYL3_9GLOM</name>
<evidence type="ECO:0000313" key="2">
    <source>
        <dbReference type="Proteomes" id="UP001153678"/>
    </source>
</evidence>
<protein>
    <submittedName>
        <fullName evidence="1">18972_t:CDS:1</fullName>
    </submittedName>
</protein>
<organism evidence="1 2">
    <name type="scientific">Funneliformis geosporum</name>
    <dbReference type="NCBI Taxonomy" id="1117311"/>
    <lineage>
        <taxon>Eukaryota</taxon>
        <taxon>Fungi</taxon>
        <taxon>Fungi incertae sedis</taxon>
        <taxon>Mucoromycota</taxon>
        <taxon>Glomeromycotina</taxon>
        <taxon>Glomeromycetes</taxon>
        <taxon>Glomerales</taxon>
        <taxon>Glomeraceae</taxon>
        <taxon>Funneliformis</taxon>
    </lineage>
</organism>
<dbReference type="EMBL" id="CAMKVN010013445">
    <property type="protein sequence ID" value="CAI2196001.1"/>
    <property type="molecule type" value="Genomic_DNA"/>
</dbReference>
<evidence type="ECO:0000313" key="1">
    <source>
        <dbReference type="EMBL" id="CAI2196001.1"/>
    </source>
</evidence>
<reference evidence="1" key="1">
    <citation type="submission" date="2022-08" db="EMBL/GenBank/DDBJ databases">
        <authorList>
            <person name="Kallberg Y."/>
            <person name="Tangrot J."/>
            <person name="Rosling A."/>
        </authorList>
    </citation>
    <scope>NUCLEOTIDE SEQUENCE</scope>
    <source>
        <strain evidence="1">Wild A</strain>
    </source>
</reference>
<sequence length="192" mass="22113">KNLPLNTESNKNVSLNIENEDLNNISLFSNNASFIHNISDIDIYNIDKKGDEYQKTTNNKEDQYCYARGSLTEKIKNAVYQVFAQHNLPTIKSIGGWAKWKKLSMTEWAFDHLDDPIDSQDPSEYSKTYMEAIMEKVFPNESPSNNSTAYIMAVIYLFLDPHSGIVEMNERIVIPKMIIYLDELNENVEDSN</sequence>
<comment type="caution">
    <text evidence="1">The sequence shown here is derived from an EMBL/GenBank/DDBJ whole genome shotgun (WGS) entry which is preliminary data.</text>
</comment>
<accession>A0A9W4WYL3</accession>
<gene>
    <name evidence="1" type="ORF">FWILDA_LOCUS17358</name>
</gene>
<feature type="non-terminal residue" evidence="1">
    <location>
        <position position="192"/>
    </location>
</feature>
<dbReference type="OrthoDB" id="2382173at2759"/>
<keyword evidence="2" id="KW-1185">Reference proteome</keyword>
<dbReference type="AlphaFoldDB" id="A0A9W4WYL3"/>
<proteinExistence type="predicted"/>